<sequence>MMDGFEHVIENGIEELLCFLRVAICYYSERSDDVGKQHGDLFAFPLKIAFRRHYPDGEMFWSIVVR</sequence>
<dbReference type="AlphaFoldDB" id="A0A1B1UMP2"/>
<dbReference type="Proteomes" id="UP000092839">
    <property type="component" value="Chromosome"/>
</dbReference>
<dbReference type="KEGG" id="bic:LMTR13_31315"/>
<dbReference type="STRING" id="1274631.LMTR13_31315"/>
<evidence type="ECO:0000313" key="1">
    <source>
        <dbReference type="EMBL" id="ANW03968.1"/>
    </source>
</evidence>
<protein>
    <submittedName>
        <fullName evidence="1">Uncharacterized protein</fullName>
    </submittedName>
</protein>
<keyword evidence="2" id="KW-1185">Reference proteome</keyword>
<organism evidence="1 2">
    <name type="scientific">Bradyrhizobium icense</name>
    <dbReference type="NCBI Taxonomy" id="1274631"/>
    <lineage>
        <taxon>Bacteria</taxon>
        <taxon>Pseudomonadati</taxon>
        <taxon>Pseudomonadota</taxon>
        <taxon>Alphaproteobacteria</taxon>
        <taxon>Hyphomicrobiales</taxon>
        <taxon>Nitrobacteraceae</taxon>
        <taxon>Bradyrhizobium</taxon>
    </lineage>
</organism>
<reference evidence="1 2" key="1">
    <citation type="submission" date="2016-07" db="EMBL/GenBank/DDBJ databases">
        <title>Complete genome sequence of Bradyrhizobium icense LMTR 13T, a potential inoculant strain isolated from lima bean (Phaseolus lunatus) in Peru.</title>
        <authorList>
            <person name="Ormeno-Orrillo E."/>
            <person name="Duran D."/>
            <person name="Rogel M.A."/>
            <person name="Rey L."/>
            <person name="Imperial J."/>
            <person name="Ruiz-Argueso T."/>
            <person name="Martinez-Romero E."/>
        </authorList>
    </citation>
    <scope>NUCLEOTIDE SEQUENCE [LARGE SCALE GENOMIC DNA]</scope>
    <source>
        <strain evidence="1 2">LMTR 13</strain>
    </source>
</reference>
<evidence type="ECO:0000313" key="2">
    <source>
        <dbReference type="Proteomes" id="UP000092839"/>
    </source>
</evidence>
<name>A0A1B1UMP2_9BRAD</name>
<gene>
    <name evidence="1" type="ORF">LMTR13_31315</name>
</gene>
<proteinExistence type="predicted"/>
<accession>A0A1B1UMP2</accession>
<dbReference type="EMBL" id="CP016428">
    <property type="protein sequence ID" value="ANW03968.1"/>
    <property type="molecule type" value="Genomic_DNA"/>
</dbReference>